<feature type="domain" description="RNase III" evidence="1">
    <location>
        <begin position="173"/>
        <end position="336"/>
    </location>
</feature>
<dbReference type="GO" id="GO:0004525">
    <property type="term" value="F:ribonuclease III activity"/>
    <property type="evidence" value="ECO:0007669"/>
    <property type="project" value="InterPro"/>
</dbReference>
<dbReference type="SUPFAM" id="SSF69065">
    <property type="entry name" value="RNase III domain-like"/>
    <property type="match status" value="1"/>
</dbReference>
<name>A0A171PVB7_9VIRU</name>
<evidence type="ECO:0000259" key="1">
    <source>
        <dbReference type="PROSITE" id="PS50142"/>
    </source>
</evidence>
<organism evidence="2 3">
    <name type="scientific">Heliothis virescens ascovirus 3f</name>
    <dbReference type="NCBI Taxonomy" id="328614"/>
    <lineage>
        <taxon>Viruses</taxon>
        <taxon>Varidnaviria</taxon>
        <taxon>Bamfordvirae</taxon>
        <taxon>Nucleocytoviricota</taxon>
        <taxon>Megaviricetes</taxon>
        <taxon>Pimascovirales</taxon>
        <taxon>Pimascovirales incertae sedis</taxon>
        <taxon>Ascoviridae</taxon>
        <taxon>Ascovirus</taxon>
        <taxon>Ascovirus hvav3a</taxon>
    </lineage>
</organism>
<sequence length="728" mass="82940">MSGYSLCDSDCAATNGSCISNCPTYYWSIDKTHGCEGSGGSNDSLVNVSREIDRQRIVNHRPLRAHHVLQANRKNSVDRPAFKTQSAKRTSGQSVKFIKTPNKILRVNYPCLRHASSFIGQHWRARLKLLAHNYQNIVGMDVVNETTTTGGNTTSVMLPEKIAEIVVKYGNVDSQYYKLLLDTFRDDGSMDMFHAAVTTKDFDKLLNYEYFEYIGDSVVNRFIIDYIRDNYHGICNTAQNIGIMTKLRSIYVGKWNLSKCCVSLGLHRYIRSNNINCDARKLQAYAHRSKRNAMSKTNQPKVNADSVYTDETAANVHRDIISMLEDVMEAFVGALWCSLINSSHRNAIVKQFVYGVIGDYAGIINPTYENLNSARDRLQIASKEIYGDRLSLLKRTNVDSTYTCTVYMDGSGVIACATANRNKDAIYRASCKAMKMLPELERFVLGSSVMKVDNVIIPPCDLEKDHQRFRHLLKTFEINHNIDLDEQETLMIRSIFTDPCLNNDVNYNIEHFNADALTKHIMNMYLIRKYPKLRNSDGIQIMQTINEKFRASRSVLCSLIGIVDMADLAYDTASQRIKMDDAMSYMFDAAVSVMYTIVENRKPGYGDAMLLRFFTKCNQCLDMRIDYDYLVSPQLKLLRMVKLNHLRHEYILKSANTTSVNAVNYREGVLEITNSNGVKIYNGWTRAIDEKTMKNKLAQECIEVLTNRGWSLSVPGAYSSSDCSVWWW</sequence>
<dbReference type="GeneID" id="41900627"/>
<dbReference type="Proteomes" id="UP000232922">
    <property type="component" value="Genome"/>
</dbReference>
<dbReference type="EMBL" id="KJ755191">
    <property type="protein sequence ID" value="AJP08991.1"/>
    <property type="molecule type" value="Genomic_DNA"/>
</dbReference>
<evidence type="ECO:0000313" key="2">
    <source>
        <dbReference type="EMBL" id="AJP08991.1"/>
    </source>
</evidence>
<proteinExistence type="predicted"/>
<evidence type="ECO:0000313" key="3">
    <source>
        <dbReference type="Proteomes" id="UP000232922"/>
    </source>
</evidence>
<dbReference type="PROSITE" id="PS50142">
    <property type="entry name" value="RNASE_3_2"/>
    <property type="match status" value="1"/>
</dbReference>
<dbReference type="KEGG" id="vg:41900627"/>
<dbReference type="InterPro" id="IPR036389">
    <property type="entry name" value="RNase_III_sf"/>
</dbReference>
<accession>A0A171PVB7</accession>
<dbReference type="RefSeq" id="YP_009701491.1">
    <property type="nucleotide sequence ID" value="NC_044938.1"/>
</dbReference>
<dbReference type="CDD" id="cd00593">
    <property type="entry name" value="RIBOc"/>
    <property type="match status" value="1"/>
</dbReference>
<protein>
    <submittedName>
        <fullName evidence="2">RNaseIII</fullName>
    </submittedName>
</protein>
<dbReference type="Pfam" id="PF00636">
    <property type="entry name" value="Ribonuclease_3"/>
    <property type="match status" value="1"/>
</dbReference>
<dbReference type="Gene3D" id="1.10.1520.10">
    <property type="entry name" value="Ribonuclease III domain"/>
    <property type="match status" value="1"/>
</dbReference>
<dbReference type="InterPro" id="IPR000999">
    <property type="entry name" value="RNase_III_dom"/>
</dbReference>
<dbReference type="SMART" id="SM00535">
    <property type="entry name" value="RIBOc"/>
    <property type="match status" value="1"/>
</dbReference>
<reference evidence="3" key="1">
    <citation type="submission" date="2014-04" db="EMBL/GenBank/DDBJ databases">
        <authorList>
            <person name="Wei Y."/>
            <person name="Huang G."/>
            <person name="Cheng X."/>
        </authorList>
    </citation>
    <scope>NUCLEOTIDE SEQUENCE [LARGE SCALE GENOMIC DNA]</scope>
</reference>
<dbReference type="GO" id="GO:0006396">
    <property type="term" value="P:RNA processing"/>
    <property type="evidence" value="ECO:0007669"/>
    <property type="project" value="InterPro"/>
</dbReference>